<accession>A0A8S2TZH5</accession>
<dbReference type="Proteomes" id="UP000681967">
    <property type="component" value="Unassembled WGS sequence"/>
</dbReference>
<reference evidence="2" key="1">
    <citation type="submission" date="2021-02" db="EMBL/GenBank/DDBJ databases">
        <authorList>
            <person name="Nowell W R."/>
        </authorList>
    </citation>
    <scope>NUCLEOTIDE SEQUENCE</scope>
</reference>
<feature type="transmembrane region" description="Helical" evidence="1">
    <location>
        <begin position="183"/>
        <end position="206"/>
    </location>
</feature>
<feature type="transmembrane region" description="Helical" evidence="1">
    <location>
        <begin position="226"/>
        <end position="243"/>
    </location>
</feature>
<keyword evidence="1" id="KW-0812">Transmembrane</keyword>
<dbReference type="GO" id="GO:0005886">
    <property type="term" value="C:plasma membrane"/>
    <property type="evidence" value="ECO:0007669"/>
    <property type="project" value="TreeGrafter"/>
</dbReference>
<dbReference type="EMBL" id="CAJOBH010038908">
    <property type="protein sequence ID" value="CAF4317842.1"/>
    <property type="molecule type" value="Genomic_DNA"/>
</dbReference>
<dbReference type="PANTHER" id="PTHR13800:SF1">
    <property type="entry name" value="TRANSIENT RECEPTOR POTENTIAL CATION CHANNEL TRPM"/>
    <property type="match status" value="1"/>
</dbReference>
<proteinExistence type="predicted"/>
<feature type="transmembrane region" description="Helical" evidence="1">
    <location>
        <begin position="109"/>
        <end position="132"/>
    </location>
</feature>
<evidence type="ECO:0000256" key="1">
    <source>
        <dbReference type="SAM" id="Phobius"/>
    </source>
</evidence>
<organism evidence="2 3">
    <name type="scientific">Rotaria magnacalcarata</name>
    <dbReference type="NCBI Taxonomy" id="392030"/>
    <lineage>
        <taxon>Eukaryota</taxon>
        <taxon>Metazoa</taxon>
        <taxon>Spiralia</taxon>
        <taxon>Gnathifera</taxon>
        <taxon>Rotifera</taxon>
        <taxon>Eurotatoria</taxon>
        <taxon>Bdelloidea</taxon>
        <taxon>Philodinida</taxon>
        <taxon>Philodinidae</taxon>
        <taxon>Rotaria</taxon>
    </lineage>
</organism>
<keyword evidence="1" id="KW-1133">Transmembrane helix</keyword>
<dbReference type="GO" id="GO:0005261">
    <property type="term" value="F:monoatomic cation channel activity"/>
    <property type="evidence" value="ECO:0007669"/>
    <property type="project" value="TreeGrafter"/>
</dbReference>
<dbReference type="AlphaFoldDB" id="A0A8S2TZH5"/>
<evidence type="ECO:0000313" key="3">
    <source>
        <dbReference type="Proteomes" id="UP000681967"/>
    </source>
</evidence>
<dbReference type="PANTHER" id="PTHR13800">
    <property type="entry name" value="TRANSIENT RECEPTOR POTENTIAL CATION CHANNEL, SUBFAMILY M, MEMBER 6"/>
    <property type="match status" value="1"/>
</dbReference>
<gene>
    <name evidence="2" type="ORF">BYL167_LOCUS28164</name>
</gene>
<sequence>MEISICRLCPGSSKQQKSISAPSNSDEKPMSHFEEIQVLWSAPITKFYTNFVAYIAFLMFFTLAVLWPSCGNLLLDCFVWFWAAAIAFENTRVAYEKYCSQSSLPLQRAVLEIIVQTLFLALYLIFRIIGLWNFGTCQILTAKAILGVGLIYYYYRILFIFLPISPTLGPMMIRLRCMIMDDFFTFLQLFVIFMISSGVAITAVLYPHYPLSLELITKAFVFRAKRFLTSLLTAMFGLTGARVQSQSQQIWMYNRYEIVMEYAKRPRLPPPFIVISYMSMLLSHIARQSILKLQKSSDKKRSTARLSLTQSMTTGTHIVFLESDSESNLNGVNRLTTQIPHEHSFFGRLLDCKPCKVIVENQRLKVELDKRSWEDSEANLYWKYKAKEYYAKTQEADKVQEKLDGLTNGVTNIQKDMDLQRKSVRQINDRVVSLEKLMVDSHILLEKIRSTIHQEDRSLPECRKFIHMLSRESPYIYTNEARFPVTERHIHWE</sequence>
<feature type="transmembrane region" description="Helical" evidence="1">
    <location>
        <begin position="144"/>
        <end position="162"/>
    </location>
</feature>
<feature type="non-terminal residue" evidence="2">
    <location>
        <position position="1"/>
    </location>
</feature>
<feature type="transmembrane region" description="Helical" evidence="1">
    <location>
        <begin position="47"/>
        <end position="67"/>
    </location>
</feature>
<dbReference type="GO" id="GO:0030001">
    <property type="term" value="P:metal ion transport"/>
    <property type="evidence" value="ECO:0007669"/>
    <property type="project" value="TreeGrafter"/>
</dbReference>
<evidence type="ECO:0000313" key="2">
    <source>
        <dbReference type="EMBL" id="CAF4317842.1"/>
    </source>
</evidence>
<keyword evidence="1" id="KW-0472">Membrane</keyword>
<dbReference type="InterPro" id="IPR050927">
    <property type="entry name" value="TRPM"/>
</dbReference>
<name>A0A8S2TZH5_9BILA</name>
<protein>
    <submittedName>
        <fullName evidence="2">Uncharacterized protein</fullName>
    </submittedName>
</protein>
<comment type="caution">
    <text evidence="2">The sequence shown here is derived from an EMBL/GenBank/DDBJ whole genome shotgun (WGS) entry which is preliminary data.</text>
</comment>